<evidence type="ECO:0000313" key="8">
    <source>
        <dbReference type="EMBL" id="KEF55945.1"/>
    </source>
</evidence>
<dbReference type="Pfam" id="PF08240">
    <property type="entry name" value="ADH_N"/>
    <property type="match status" value="1"/>
</dbReference>
<dbReference type="GeneID" id="25282439"/>
<name>A0A072PK93_9EURO</name>
<dbReference type="Gene3D" id="3.40.50.720">
    <property type="entry name" value="NAD(P)-binding Rossmann-like Domain"/>
    <property type="match status" value="1"/>
</dbReference>
<reference evidence="8 9" key="1">
    <citation type="submission" date="2013-03" db="EMBL/GenBank/DDBJ databases">
        <title>The Genome Sequence of Exophiala aquamarina CBS 119918.</title>
        <authorList>
            <consortium name="The Broad Institute Genomics Platform"/>
            <person name="Cuomo C."/>
            <person name="de Hoog S."/>
            <person name="Gorbushina A."/>
            <person name="Walker B."/>
            <person name="Young S.K."/>
            <person name="Zeng Q."/>
            <person name="Gargeya S."/>
            <person name="Fitzgerald M."/>
            <person name="Haas B."/>
            <person name="Abouelleil A."/>
            <person name="Allen A.W."/>
            <person name="Alvarado L."/>
            <person name="Arachchi H.M."/>
            <person name="Berlin A.M."/>
            <person name="Chapman S.B."/>
            <person name="Gainer-Dewar J."/>
            <person name="Goldberg J."/>
            <person name="Griggs A."/>
            <person name="Gujja S."/>
            <person name="Hansen M."/>
            <person name="Howarth C."/>
            <person name="Imamovic A."/>
            <person name="Ireland A."/>
            <person name="Larimer J."/>
            <person name="McCowan C."/>
            <person name="Murphy C."/>
            <person name="Pearson M."/>
            <person name="Poon T.W."/>
            <person name="Priest M."/>
            <person name="Roberts A."/>
            <person name="Saif S."/>
            <person name="Shea T."/>
            <person name="Sisk P."/>
            <person name="Sykes S."/>
            <person name="Wortman J."/>
            <person name="Nusbaum C."/>
            <person name="Birren B."/>
        </authorList>
    </citation>
    <scope>NUCLEOTIDE SEQUENCE [LARGE SCALE GENOMIC DNA]</scope>
    <source>
        <strain evidence="8 9">CBS 119918</strain>
    </source>
</reference>
<comment type="similarity">
    <text evidence="2">Belongs to the zinc-containing alcohol dehydrogenase family.</text>
</comment>
<dbReference type="GO" id="GO:0046872">
    <property type="term" value="F:metal ion binding"/>
    <property type="evidence" value="ECO:0007669"/>
    <property type="project" value="UniProtKB-KW"/>
</dbReference>
<dbReference type="SUPFAM" id="SSF51735">
    <property type="entry name" value="NAD(P)-binding Rossmann-fold domains"/>
    <property type="match status" value="1"/>
</dbReference>
<dbReference type="PANTHER" id="PTHR43161:SF23">
    <property type="entry name" value="(R,R)-BUTANEDIOL DEHYDROGENASE-RELATED"/>
    <property type="match status" value="1"/>
</dbReference>
<evidence type="ECO:0000256" key="4">
    <source>
        <dbReference type="ARBA" id="ARBA00022833"/>
    </source>
</evidence>
<keyword evidence="5" id="KW-0560">Oxidoreductase</keyword>
<dbReference type="VEuPathDB" id="FungiDB:A1O9_07525"/>
<dbReference type="STRING" id="1182545.A0A072PK93"/>
<dbReference type="SUPFAM" id="SSF50129">
    <property type="entry name" value="GroES-like"/>
    <property type="match status" value="1"/>
</dbReference>
<evidence type="ECO:0000313" key="9">
    <source>
        <dbReference type="Proteomes" id="UP000027920"/>
    </source>
</evidence>
<protein>
    <recommendedName>
        <fullName evidence="10">Enoyl reductase (ER) domain-containing protein</fullName>
    </recommendedName>
</protein>
<dbReference type="Gene3D" id="3.90.180.10">
    <property type="entry name" value="Medium-chain alcohol dehydrogenases, catalytic domain"/>
    <property type="match status" value="1"/>
</dbReference>
<feature type="domain" description="Alcohol dehydrogenase-like C-terminal" evidence="6">
    <location>
        <begin position="186"/>
        <end position="312"/>
    </location>
</feature>
<keyword evidence="9" id="KW-1185">Reference proteome</keyword>
<dbReference type="EMBL" id="AMGV01000006">
    <property type="protein sequence ID" value="KEF55945.1"/>
    <property type="molecule type" value="Genomic_DNA"/>
</dbReference>
<sequence>MRAARYYGRRDIRVEDVPIPKPGPKQCLIEIAWSGICGSDLHEYVAGPVGCPPPERPHPLTGGYVPVTMGHEFCGHIRSAPSGSKFKEGQAVMADPRILCADCHSCSTGQDHTCDQLGFLGISGGEGGGGLSEFVAIDEDMLYALPESVNIDFAALIEPLTVAHHAVKTINAKLEGLDVLIVGGGPVGYALACVLRAENVKSIIVTEPALKRREQAEAVVDKIIDPRSENVGEVCRSFTGGKGADVVFDCAGIQVGLESAFNAIVRGGYFVNVAVWEAPMTIPFWQFFLKEIKVFSSCCYNKQDFEEVMGLIGRGKFPGYETMVTDRISIEDVVTKGFEELVNNKDDHIKILVSPRPLS</sequence>
<evidence type="ECO:0000256" key="5">
    <source>
        <dbReference type="ARBA" id="ARBA00023002"/>
    </source>
</evidence>
<dbReference type="AlphaFoldDB" id="A0A072PK93"/>
<dbReference type="InterPro" id="IPR011032">
    <property type="entry name" value="GroES-like_sf"/>
</dbReference>
<keyword evidence="3" id="KW-0479">Metal-binding</keyword>
<evidence type="ECO:0000259" key="6">
    <source>
        <dbReference type="Pfam" id="PF00107"/>
    </source>
</evidence>
<evidence type="ECO:0000256" key="2">
    <source>
        <dbReference type="ARBA" id="ARBA00008072"/>
    </source>
</evidence>
<feature type="domain" description="Alcohol dehydrogenase-like N-terminal" evidence="7">
    <location>
        <begin position="23"/>
        <end position="147"/>
    </location>
</feature>
<comment type="cofactor">
    <cofactor evidence="1">
        <name>Zn(2+)</name>
        <dbReference type="ChEBI" id="CHEBI:29105"/>
    </cofactor>
</comment>
<organism evidence="8 9">
    <name type="scientific">Exophiala aquamarina CBS 119918</name>
    <dbReference type="NCBI Taxonomy" id="1182545"/>
    <lineage>
        <taxon>Eukaryota</taxon>
        <taxon>Fungi</taxon>
        <taxon>Dikarya</taxon>
        <taxon>Ascomycota</taxon>
        <taxon>Pezizomycotina</taxon>
        <taxon>Eurotiomycetes</taxon>
        <taxon>Chaetothyriomycetidae</taxon>
        <taxon>Chaetothyriales</taxon>
        <taxon>Herpotrichiellaceae</taxon>
        <taxon>Exophiala</taxon>
    </lineage>
</organism>
<evidence type="ECO:0008006" key="10">
    <source>
        <dbReference type="Google" id="ProtNLM"/>
    </source>
</evidence>
<gene>
    <name evidence="8" type="ORF">A1O9_07525</name>
</gene>
<evidence type="ECO:0000256" key="1">
    <source>
        <dbReference type="ARBA" id="ARBA00001947"/>
    </source>
</evidence>
<dbReference type="GO" id="GO:0034079">
    <property type="term" value="P:butanediol biosynthetic process"/>
    <property type="evidence" value="ECO:0007669"/>
    <property type="project" value="TreeGrafter"/>
</dbReference>
<dbReference type="RefSeq" id="XP_013258535.1">
    <property type="nucleotide sequence ID" value="XM_013403081.1"/>
</dbReference>
<accession>A0A072PK93</accession>
<keyword evidence="4" id="KW-0862">Zinc</keyword>
<dbReference type="HOGENOM" id="CLU_026673_11_0_1"/>
<comment type="caution">
    <text evidence="8">The sequence shown here is derived from an EMBL/GenBank/DDBJ whole genome shotgun (WGS) entry which is preliminary data.</text>
</comment>
<evidence type="ECO:0000259" key="7">
    <source>
        <dbReference type="Pfam" id="PF08240"/>
    </source>
</evidence>
<dbReference type="InterPro" id="IPR013154">
    <property type="entry name" value="ADH-like_N"/>
</dbReference>
<dbReference type="GO" id="GO:0005737">
    <property type="term" value="C:cytoplasm"/>
    <property type="evidence" value="ECO:0007669"/>
    <property type="project" value="TreeGrafter"/>
</dbReference>
<evidence type="ECO:0000256" key="3">
    <source>
        <dbReference type="ARBA" id="ARBA00022723"/>
    </source>
</evidence>
<dbReference type="InterPro" id="IPR036291">
    <property type="entry name" value="NAD(P)-bd_dom_sf"/>
</dbReference>
<dbReference type="CDD" id="cd08233">
    <property type="entry name" value="butanediol_DH_like"/>
    <property type="match status" value="1"/>
</dbReference>
<dbReference type="Proteomes" id="UP000027920">
    <property type="component" value="Unassembled WGS sequence"/>
</dbReference>
<dbReference type="Pfam" id="PF00107">
    <property type="entry name" value="ADH_zinc_N"/>
    <property type="match status" value="1"/>
</dbReference>
<dbReference type="GO" id="GO:0000721">
    <property type="term" value="F:(R,R)-butanediol dehydrogenase activity"/>
    <property type="evidence" value="ECO:0007669"/>
    <property type="project" value="TreeGrafter"/>
</dbReference>
<proteinExistence type="inferred from homology"/>
<dbReference type="PANTHER" id="PTHR43161">
    <property type="entry name" value="SORBITOL DEHYDROGENASE"/>
    <property type="match status" value="1"/>
</dbReference>
<dbReference type="InterPro" id="IPR013149">
    <property type="entry name" value="ADH-like_C"/>
</dbReference>
<dbReference type="OrthoDB" id="3941538at2759"/>